<evidence type="ECO:0000259" key="4">
    <source>
        <dbReference type="PROSITE" id="PS50011"/>
    </source>
</evidence>
<organism evidence="5 6">
    <name type="scientific">Aquicella lusitana</name>
    <dbReference type="NCBI Taxonomy" id="254246"/>
    <lineage>
        <taxon>Bacteria</taxon>
        <taxon>Pseudomonadati</taxon>
        <taxon>Pseudomonadota</taxon>
        <taxon>Gammaproteobacteria</taxon>
        <taxon>Legionellales</taxon>
        <taxon>Coxiellaceae</taxon>
        <taxon>Aquicella</taxon>
    </lineage>
</organism>
<evidence type="ECO:0000256" key="2">
    <source>
        <dbReference type="ARBA" id="ARBA00022840"/>
    </source>
</evidence>
<keyword evidence="5" id="KW-0808">Transferase</keyword>
<dbReference type="InterPro" id="IPR011009">
    <property type="entry name" value="Kinase-like_dom_sf"/>
</dbReference>
<dbReference type="InterPro" id="IPR008266">
    <property type="entry name" value="Tyr_kinase_AS"/>
</dbReference>
<dbReference type="Gene3D" id="1.10.510.10">
    <property type="entry name" value="Transferase(Phosphotransferase) domain 1"/>
    <property type="match status" value="1"/>
</dbReference>
<feature type="binding site" evidence="3">
    <location>
        <position position="88"/>
    </location>
    <ligand>
        <name>ATP</name>
        <dbReference type="ChEBI" id="CHEBI:30616"/>
    </ligand>
</feature>
<dbReference type="OrthoDB" id="9767116at2"/>
<dbReference type="Proteomes" id="UP000254720">
    <property type="component" value="Unassembled WGS sequence"/>
</dbReference>
<dbReference type="PROSITE" id="PS50011">
    <property type="entry name" value="PROTEIN_KINASE_DOM"/>
    <property type="match status" value="1"/>
</dbReference>
<name>A0A370GYG3_9COXI</name>
<dbReference type="Gene3D" id="3.30.200.20">
    <property type="entry name" value="Phosphorylase Kinase, domain 1"/>
    <property type="match status" value="1"/>
</dbReference>
<keyword evidence="2 3" id="KW-0067">ATP-binding</keyword>
<dbReference type="SUPFAM" id="SSF56112">
    <property type="entry name" value="Protein kinase-like (PK-like)"/>
    <property type="match status" value="1"/>
</dbReference>
<dbReference type="GO" id="GO:0004672">
    <property type="term" value="F:protein kinase activity"/>
    <property type="evidence" value="ECO:0007669"/>
    <property type="project" value="InterPro"/>
</dbReference>
<dbReference type="PANTHER" id="PTHR24418">
    <property type="entry name" value="TYROSINE-PROTEIN KINASE"/>
    <property type="match status" value="1"/>
</dbReference>
<dbReference type="AlphaFoldDB" id="A0A370GYG3"/>
<gene>
    <name evidence="5" type="ORF">C8D86_102126</name>
</gene>
<proteinExistence type="predicted"/>
<protein>
    <submittedName>
        <fullName evidence="5">Protein tyrosine kinase</fullName>
    </submittedName>
</protein>
<keyword evidence="6" id="KW-1185">Reference proteome</keyword>
<dbReference type="EMBL" id="QQAX01000002">
    <property type="protein sequence ID" value="RDI48697.1"/>
    <property type="molecule type" value="Genomic_DNA"/>
</dbReference>
<accession>A0A370GYG3</accession>
<dbReference type="InterPro" id="IPR050198">
    <property type="entry name" value="Non-receptor_tyrosine_kinases"/>
</dbReference>
<keyword evidence="1 3" id="KW-0547">Nucleotide-binding</keyword>
<dbReference type="InterPro" id="IPR001245">
    <property type="entry name" value="Ser-Thr/Tyr_kinase_cat_dom"/>
</dbReference>
<dbReference type="InterPro" id="IPR017441">
    <property type="entry name" value="Protein_kinase_ATP_BS"/>
</dbReference>
<feature type="domain" description="Protein kinase" evidence="4">
    <location>
        <begin position="54"/>
        <end position="400"/>
    </location>
</feature>
<comment type="caution">
    <text evidence="5">The sequence shown here is derived from an EMBL/GenBank/DDBJ whole genome shotgun (WGS) entry which is preliminary data.</text>
</comment>
<evidence type="ECO:0000313" key="5">
    <source>
        <dbReference type="EMBL" id="RDI48697.1"/>
    </source>
</evidence>
<dbReference type="RefSeq" id="WP_114833501.1">
    <property type="nucleotide sequence ID" value="NZ_LR699114.1"/>
</dbReference>
<dbReference type="Pfam" id="PF07714">
    <property type="entry name" value="PK_Tyr_Ser-Thr"/>
    <property type="match status" value="1"/>
</dbReference>
<evidence type="ECO:0000256" key="1">
    <source>
        <dbReference type="ARBA" id="ARBA00022741"/>
    </source>
</evidence>
<reference evidence="5 6" key="1">
    <citation type="submission" date="2018-07" db="EMBL/GenBank/DDBJ databases">
        <title>Genomic Encyclopedia of Type Strains, Phase IV (KMG-IV): sequencing the most valuable type-strain genomes for metagenomic binning, comparative biology and taxonomic classification.</title>
        <authorList>
            <person name="Goeker M."/>
        </authorList>
    </citation>
    <scope>NUCLEOTIDE SEQUENCE [LARGE SCALE GENOMIC DNA]</scope>
    <source>
        <strain evidence="5 6">DSM 16500</strain>
    </source>
</reference>
<sequence length="564" mass="63641">MFRKDRKKSNTIQAIDTHNKTKTGQLTKLRDVPKQQADNPRGSAVFLPVPSRNVRVMNVIGKGNFGEVRSGIIVGVEDEDLGSSVAMKYSTKPNENYDEKEVLTSVSIKKRNEDFLRKSSSSYAVSDAKKEIVIPTPIKIIDEEANKKTYTLACPLAEHGDLKDFLYHLGHDQSKIKDKRIVEAFRADPAGVLLVFCAKMRQALSAFHKYEFIHADVATRNFLVFSFKNEDFKWDENGKIIGLKLDSKNGFIRISDLGLAQDLRNSLQGLDSKIVVNSDLAIRWLDDDAIKKHELSIMSDMYAFRCTIVTMLGLIMGVPGEASLLTISGDITERLNDFLPKRVRLDNRATLRQFVHNIEAICIKTKTDLLERDALSQDDIDRIKLAHACLVFINAFRSYLVSVPGLGSPDYKPTEAMVDDGLRFYEAAINLITKHEKKDQYAIDDTSLKAKCVRDSKKEIDTPSMGPLEEESKYVLIRDGDVPKTQTLGTDFDSTYPAKKSASEYLKSDRFTVCRKVKDASESEDNEYLTLAPLNLFPPCRNKAAPESKERTERSFPFNIISKR</sequence>
<dbReference type="PROSITE" id="PS00109">
    <property type="entry name" value="PROTEIN_KINASE_TYR"/>
    <property type="match status" value="1"/>
</dbReference>
<dbReference type="PROSITE" id="PS00107">
    <property type="entry name" value="PROTEIN_KINASE_ATP"/>
    <property type="match status" value="1"/>
</dbReference>
<dbReference type="InterPro" id="IPR000719">
    <property type="entry name" value="Prot_kinase_dom"/>
</dbReference>
<evidence type="ECO:0000256" key="3">
    <source>
        <dbReference type="PROSITE-ProRule" id="PRU10141"/>
    </source>
</evidence>
<keyword evidence="5" id="KW-0418">Kinase</keyword>
<dbReference type="GO" id="GO:0005524">
    <property type="term" value="F:ATP binding"/>
    <property type="evidence" value="ECO:0007669"/>
    <property type="project" value="UniProtKB-UniRule"/>
</dbReference>
<evidence type="ECO:0000313" key="6">
    <source>
        <dbReference type="Proteomes" id="UP000254720"/>
    </source>
</evidence>